<dbReference type="GeneID" id="301139171"/>
<protein>
    <submittedName>
        <fullName evidence="1">Uncharacterized protein</fullName>
    </submittedName>
</protein>
<dbReference type="RefSeq" id="WP_066224276.1">
    <property type="nucleotide sequence ID" value="NZ_JARTFS010000002.1"/>
</dbReference>
<evidence type="ECO:0000313" key="2">
    <source>
        <dbReference type="Proteomes" id="UP001342826"/>
    </source>
</evidence>
<name>A0ABU6NT03_9BACI</name>
<organism evidence="1 2">
    <name type="scientific">Metabacillus fastidiosus</name>
    <dbReference type="NCBI Taxonomy" id="1458"/>
    <lineage>
        <taxon>Bacteria</taxon>
        <taxon>Bacillati</taxon>
        <taxon>Bacillota</taxon>
        <taxon>Bacilli</taxon>
        <taxon>Bacillales</taxon>
        <taxon>Bacillaceae</taxon>
        <taxon>Metabacillus</taxon>
    </lineage>
</organism>
<dbReference type="Proteomes" id="UP001342826">
    <property type="component" value="Unassembled WGS sequence"/>
</dbReference>
<reference evidence="1 2" key="1">
    <citation type="submission" date="2023-03" db="EMBL/GenBank/DDBJ databases">
        <title>Bacillus Genome Sequencing.</title>
        <authorList>
            <person name="Dunlap C."/>
        </authorList>
    </citation>
    <scope>NUCLEOTIDE SEQUENCE [LARGE SCALE GENOMIC DNA]</scope>
    <source>
        <strain evidence="1 2">NRS-1717</strain>
    </source>
</reference>
<proteinExistence type="predicted"/>
<dbReference type="Pfam" id="PF14460">
    <property type="entry name" value="Prok-E2_D"/>
    <property type="match status" value="1"/>
</dbReference>
<sequence length="368" mass="42920">MAIVVKIDDTKHVEVTKFEGDLQVGTRKMYLDDYLASVLGSMNEQELLSFLFSKEYIETITEYIENVEDKEVFSKIMKLVLDKVERQSDSLETNELFVSLLYQLLERINLHVIDPNWLKDVLHAVFKNIDDISVDVTEYQQLLLLLLNKAEVNAEMSSSTLSKILDVASNKVSITENQEELKQLFLSIAEKAKGDWIDKVLSTVAPNRVLFNGFMPKNVLYYHKTLNSEVVVIDVPKNQFNVKFHDVNYSNVGHPRMLFYFRVINQRIASIKIACVRDKIINEETQLYLYPYSNVYSNHTICWSYGHYEIDSLEKLQHIPYIFLSTPNNSHINSYTRQLFEDNSEKEFNDEELKPSDYTFKDFVALEQ</sequence>
<dbReference type="EMBL" id="JARTFS010000002">
    <property type="protein sequence ID" value="MED4400275.1"/>
    <property type="molecule type" value="Genomic_DNA"/>
</dbReference>
<accession>A0ABU6NT03</accession>
<gene>
    <name evidence="1" type="ORF">P9271_02740</name>
</gene>
<dbReference type="InterPro" id="IPR032787">
    <property type="entry name" value="Prok-E2_D"/>
</dbReference>
<comment type="caution">
    <text evidence="1">The sequence shown here is derived from an EMBL/GenBank/DDBJ whole genome shotgun (WGS) entry which is preliminary data.</text>
</comment>
<evidence type="ECO:0000313" key="1">
    <source>
        <dbReference type="EMBL" id="MED4400275.1"/>
    </source>
</evidence>
<keyword evidence="2" id="KW-1185">Reference proteome</keyword>
<dbReference type="Gene3D" id="1.25.40.180">
    <property type="match status" value="1"/>
</dbReference>